<dbReference type="PANTHER" id="PTHR24410">
    <property type="entry name" value="HL07962P-RELATED"/>
    <property type="match status" value="1"/>
</dbReference>
<dbReference type="SMART" id="SM00225">
    <property type="entry name" value="BTB"/>
    <property type="match status" value="1"/>
</dbReference>
<gene>
    <name evidence="3" type="ORF">Agub_g8611</name>
</gene>
<dbReference type="EMBL" id="BMAR01000016">
    <property type="protein sequence ID" value="GFR46961.1"/>
    <property type="molecule type" value="Genomic_DNA"/>
</dbReference>
<evidence type="ECO:0000259" key="2">
    <source>
        <dbReference type="SMART" id="SM00225"/>
    </source>
</evidence>
<dbReference type="Gene3D" id="3.30.710.10">
    <property type="entry name" value="Potassium Channel Kv1.1, Chain A"/>
    <property type="match status" value="1"/>
</dbReference>
<reference evidence="3 4" key="1">
    <citation type="journal article" date="2021" name="Sci. Rep.">
        <title>Genome sequencing of the multicellular alga Astrephomene provides insights into convergent evolution of germ-soma differentiation.</title>
        <authorList>
            <person name="Yamashita S."/>
            <person name="Yamamoto K."/>
            <person name="Matsuzaki R."/>
            <person name="Suzuki S."/>
            <person name="Yamaguchi H."/>
            <person name="Hirooka S."/>
            <person name="Minakuchi Y."/>
            <person name="Miyagishima S."/>
            <person name="Kawachi M."/>
            <person name="Toyoda A."/>
            <person name="Nozaki H."/>
        </authorList>
    </citation>
    <scope>NUCLEOTIDE SEQUENCE [LARGE SCALE GENOMIC DNA]</scope>
    <source>
        <strain evidence="3 4">NIES-4017</strain>
    </source>
</reference>
<dbReference type="CDD" id="cd18186">
    <property type="entry name" value="BTB_POZ_ZBTB_KLHL-like"/>
    <property type="match status" value="1"/>
</dbReference>
<evidence type="ECO:0000256" key="1">
    <source>
        <dbReference type="ARBA" id="ARBA00004906"/>
    </source>
</evidence>
<evidence type="ECO:0000313" key="4">
    <source>
        <dbReference type="Proteomes" id="UP001054857"/>
    </source>
</evidence>
<organism evidence="3 4">
    <name type="scientific">Astrephomene gubernaculifera</name>
    <dbReference type="NCBI Taxonomy" id="47775"/>
    <lineage>
        <taxon>Eukaryota</taxon>
        <taxon>Viridiplantae</taxon>
        <taxon>Chlorophyta</taxon>
        <taxon>core chlorophytes</taxon>
        <taxon>Chlorophyceae</taxon>
        <taxon>CS clade</taxon>
        <taxon>Chlamydomonadales</taxon>
        <taxon>Astrephomenaceae</taxon>
        <taxon>Astrephomene</taxon>
    </lineage>
</organism>
<evidence type="ECO:0000313" key="3">
    <source>
        <dbReference type="EMBL" id="GFR46961.1"/>
    </source>
</evidence>
<comment type="caution">
    <text evidence="3">The sequence shown here is derived from an EMBL/GenBank/DDBJ whole genome shotgun (WGS) entry which is preliminary data.</text>
</comment>
<dbReference type="Proteomes" id="UP001054857">
    <property type="component" value="Unassembled WGS sequence"/>
</dbReference>
<keyword evidence="4" id="KW-1185">Reference proteome</keyword>
<dbReference type="SUPFAM" id="SSF54695">
    <property type="entry name" value="POZ domain"/>
    <property type="match status" value="1"/>
</dbReference>
<dbReference type="InterPro" id="IPR011333">
    <property type="entry name" value="SKP1/BTB/POZ_sf"/>
</dbReference>
<dbReference type="PANTHER" id="PTHR24410:SF23">
    <property type="entry name" value="BTB DOMAIN-CONTAINING PROTEIN-RELATED"/>
    <property type="match status" value="1"/>
</dbReference>
<accession>A0AAD3DRZ7</accession>
<dbReference type="AlphaFoldDB" id="A0AAD3DRZ7"/>
<sequence length="320" mass="33694">MSSCGGANAQMDGDSVGAVASHSPDCDLLLVCRDGRLPANKCVLRRASSVLRQTLSLQLPTPGELQLPADSAGAWRVLLGLLSLETYPLQLVKQDNVCELMVLADKYDIPVVRGACAHFLHLQAPNLSLSAPLSSPLNVFTAASLVSKYCSPSTQPSLEGFCSSVLQQLDARLEPLRRQPPEAGSAAVAAVAAGQGGEGYAAAAQEMTAILKWQMEAAHLVGQLEDVVAGEEYLAQVAPEVQSKVSSALLAALRHLTGRPPPLCPHCSLPLGATAAAFHPDCATAHFTELHTKGCRLCGVAMKPAHARFCNTCAYRKNKP</sequence>
<protein>
    <recommendedName>
        <fullName evidence="2">BTB domain-containing protein</fullName>
    </recommendedName>
</protein>
<dbReference type="InterPro" id="IPR051481">
    <property type="entry name" value="BTB-POZ/Galectin-3-binding"/>
</dbReference>
<dbReference type="Pfam" id="PF00651">
    <property type="entry name" value="BTB"/>
    <property type="match status" value="1"/>
</dbReference>
<proteinExistence type="predicted"/>
<feature type="domain" description="BTB" evidence="2">
    <location>
        <begin position="26"/>
        <end position="124"/>
    </location>
</feature>
<dbReference type="InterPro" id="IPR000210">
    <property type="entry name" value="BTB/POZ_dom"/>
</dbReference>
<name>A0AAD3DRZ7_9CHLO</name>
<comment type="pathway">
    <text evidence="1">Protein modification; protein ubiquitination.</text>
</comment>